<feature type="region of interest" description="Disordered" evidence="12">
    <location>
        <begin position="708"/>
        <end position="776"/>
    </location>
</feature>
<reference evidence="16" key="1">
    <citation type="journal article" date="2019" name="Int. J. Syst. Evol. Microbiol.">
        <title>The Global Catalogue of Microorganisms (GCM) 10K type strain sequencing project: providing services to taxonomists for standard genome sequencing and annotation.</title>
        <authorList>
            <consortium name="The Broad Institute Genomics Platform"/>
            <consortium name="The Broad Institute Genome Sequencing Center for Infectious Disease"/>
            <person name="Wu L."/>
            <person name="Ma J."/>
        </authorList>
    </citation>
    <scope>NUCLEOTIDE SEQUENCE [LARGE SCALE GENOMIC DNA]</scope>
    <source>
        <strain evidence="16">JCM 8201</strain>
    </source>
</reference>
<dbReference type="Gene3D" id="3.30.565.10">
    <property type="entry name" value="Histidine kinase-like ATPase, C-terminal domain"/>
    <property type="match status" value="1"/>
</dbReference>
<keyword evidence="11" id="KW-0902">Two-component regulatory system</keyword>
<dbReference type="InterPro" id="IPR003594">
    <property type="entry name" value="HATPase_dom"/>
</dbReference>
<gene>
    <name evidence="15" type="ORF">GCM10010439_32690</name>
</gene>
<comment type="catalytic activity">
    <reaction evidence="1">
        <text>ATP + protein L-histidine = ADP + protein N-phospho-L-histidine.</text>
        <dbReference type="EC" id="2.7.13.3"/>
    </reaction>
</comment>
<evidence type="ECO:0000259" key="14">
    <source>
        <dbReference type="SMART" id="SM00387"/>
    </source>
</evidence>
<dbReference type="PANTHER" id="PTHR44936">
    <property type="entry name" value="SENSOR PROTEIN CREC"/>
    <property type="match status" value="1"/>
</dbReference>
<sequence>MALILVPTAVAAALCVQEFQDAGAQARQYHRTEAMVRLSGAVAALGYELAAERGLSNGYTSSGRKRADLLETVKAQRAETDGAAAEVRRLAERSGVDPESAFGYRIQTVLGLVDTIEVQRADVTGATPPMAVFTGYSTLISELLSFLDVIEQSGGDPELGHGQRLLRALALAAENAGRQRGMLNGVLRRGTGIRGDELTVVLVARQQHLDGVADFKSAAEGDEIRLYDETVTGDEVARAYGILREVIEAVEQAFSRGGDALRLNRVFRENAGDWFAVMTVLVDRIHQVEERIIKDLVGYSERRAAEAEAARLRLGVLLSAVMLVVLGLTLLIARSLVNPLRALRGGALEIADRRLPGTVRRLREDGIPVGESLEDFAAASVVPLEVDSTDEIGQVARAFDEVHREAVRLAAEEARLRGEVGTMFVNLSRRSQTLVELQLKLIERLEDDEPDAERLGQLFRLDHLATRMRRNAESLLVLGGVEQVRRSQRPVPLIDVVRAAVSEVEQYARVRPRLQEGVVIAGPVVGDLVHLLAELIENALSFSPDTAKVEVTGQPMQDGSAILQVVDHGVGMTGEELRDANERLRAPGEAGVSVARRMGLFVVGRLAARHGVRVELRPVEFGGVCVLIVLPRGALAEPGTPVPDGPSAAAVGPWGPSPAEGTDALPVLTAAEPTPVFAAAESEWFRRDASSSSPGWPAADPGWERAARVSGMPDVGGVTGKGLPKRVPGANKVHGGAAPPPAAFGPVRSAGDVAARLDSLQRGVRKGRHSSETREP</sequence>
<protein>
    <recommendedName>
        <fullName evidence="3">histidine kinase</fullName>
        <ecNumber evidence="3">2.7.13.3</ecNumber>
    </recommendedName>
</protein>
<dbReference type="Gene3D" id="6.10.340.10">
    <property type="match status" value="1"/>
</dbReference>
<dbReference type="InterPro" id="IPR036890">
    <property type="entry name" value="HATPase_C_sf"/>
</dbReference>
<keyword evidence="8" id="KW-0418">Kinase</keyword>
<keyword evidence="6" id="KW-0812">Transmembrane</keyword>
<evidence type="ECO:0000256" key="8">
    <source>
        <dbReference type="ARBA" id="ARBA00022777"/>
    </source>
</evidence>
<evidence type="ECO:0000256" key="12">
    <source>
        <dbReference type="SAM" id="MobiDB-lite"/>
    </source>
</evidence>
<keyword evidence="5" id="KW-0808">Transferase</keyword>
<keyword evidence="4" id="KW-0597">Phosphoprotein</keyword>
<keyword evidence="10" id="KW-0472">Membrane</keyword>
<dbReference type="SMART" id="SM00304">
    <property type="entry name" value="HAMP"/>
    <property type="match status" value="1"/>
</dbReference>
<evidence type="ECO:0000313" key="16">
    <source>
        <dbReference type="Proteomes" id="UP001501842"/>
    </source>
</evidence>
<evidence type="ECO:0000256" key="9">
    <source>
        <dbReference type="ARBA" id="ARBA00022840"/>
    </source>
</evidence>
<keyword evidence="10" id="KW-1133">Transmembrane helix</keyword>
<keyword evidence="9" id="KW-0067">ATP-binding</keyword>
<evidence type="ECO:0000256" key="10">
    <source>
        <dbReference type="ARBA" id="ARBA00022989"/>
    </source>
</evidence>
<dbReference type="PANTHER" id="PTHR44936:SF9">
    <property type="entry name" value="SENSOR PROTEIN CREC"/>
    <property type="match status" value="1"/>
</dbReference>
<dbReference type="CDD" id="cd06225">
    <property type="entry name" value="HAMP"/>
    <property type="match status" value="1"/>
</dbReference>
<proteinExistence type="predicted"/>
<dbReference type="EMBL" id="BAAATZ010000012">
    <property type="protein sequence ID" value="GAA2727225.1"/>
    <property type="molecule type" value="Genomic_DNA"/>
</dbReference>
<evidence type="ECO:0000256" key="1">
    <source>
        <dbReference type="ARBA" id="ARBA00000085"/>
    </source>
</evidence>
<keyword evidence="7" id="KW-0547">Nucleotide-binding</keyword>
<name>A0ABP6GQX9_9ACTN</name>
<dbReference type="SMART" id="SM00387">
    <property type="entry name" value="HATPase_c"/>
    <property type="match status" value="1"/>
</dbReference>
<evidence type="ECO:0000256" key="3">
    <source>
        <dbReference type="ARBA" id="ARBA00012438"/>
    </source>
</evidence>
<evidence type="ECO:0000256" key="2">
    <source>
        <dbReference type="ARBA" id="ARBA00004370"/>
    </source>
</evidence>
<evidence type="ECO:0000313" key="15">
    <source>
        <dbReference type="EMBL" id="GAA2727225.1"/>
    </source>
</evidence>
<accession>A0ABP6GQX9</accession>
<dbReference type="Pfam" id="PF02518">
    <property type="entry name" value="HATPase_c"/>
    <property type="match status" value="1"/>
</dbReference>
<feature type="domain" description="HAMP" evidence="13">
    <location>
        <begin position="334"/>
        <end position="411"/>
    </location>
</feature>
<organism evidence="15 16">
    <name type="scientific">Actinocorallia aurantiaca</name>
    <dbReference type="NCBI Taxonomy" id="46204"/>
    <lineage>
        <taxon>Bacteria</taxon>
        <taxon>Bacillati</taxon>
        <taxon>Actinomycetota</taxon>
        <taxon>Actinomycetes</taxon>
        <taxon>Streptosporangiales</taxon>
        <taxon>Thermomonosporaceae</taxon>
        <taxon>Actinocorallia</taxon>
    </lineage>
</organism>
<dbReference type="InterPro" id="IPR013587">
    <property type="entry name" value="Nitrate/nitrite_sensing"/>
</dbReference>
<dbReference type="Pfam" id="PF00672">
    <property type="entry name" value="HAMP"/>
    <property type="match status" value="1"/>
</dbReference>
<evidence type="ECO:0000259" key="13">
    <source>
        <dbReference type="SMART" id="SM00304"/>
    </source>
</evidence>
<feature type="region of interest" description="Disordered" evidence="12">
    <location>
        <begin position="640"/>
        <end position="659"/>
    </location>
</feature>
<dbReference type="Proteomes" id="UP001501842">
    <property type="component" value="Unassembled WGS sequence"/>
</dbReference>
<dbReference type="SUPFAM" id="SSF55874">
    <property type="entry name" value="ATPase domain of HSP90 chaperone/DNA topoisomerase II/histidine kinase"/>
    <property type="match status" value="1"/>
</dbReference>
<dbReference type="EC" id="2.7.13.3" evidence="3"/>
<evidence type="ECO:0000256" key="4">
    <source>
        <dbReference type="ARBA" id="ARBA00022553"/>
    </source>
</evidence>
<dbReference type="InterPro" id="IPR050980">
    <property type="entry name" value="2C_sensor_his_kinase"/>
</dbReference>
<comment type="subcellular location">
    <subcellularLocation>
        <location evidence="2">Membrane</location>
    </subcellularLocation>
</comment>
<evidence type="ECO:0000256" key="6">
    <source>
        <dbReference type="ARBA" id="ARBA00022692"/>
    </source>
</evidence>
<evidence type="ECO:0000256" key="5">
    <source>
        <dbReference type="ARBA" id="ARBA00022679"/>
    </source>
</evidence>
<comment type="caution">
    <text evidence="15">The sequence shown here is derived from an EMBL/GenBank/DDBJ whole genome shotgun (WGS) entry which is preliminary data.</text>
</comment>
<feature type="domain" description="Histidine kinase/HSP90-like ATPase" evidence="14">
    <location>
        <begin position="523"/>
        <end position="634"/>
    </location>
</feature>
<dbReference type="Pfam" id="PF08376">
    <property type="entry name" value="NIT"/>
    <property type="match status" value="1"/>
</dbReference>
<dbReference type="InterPro" id="IPR003660">
    <property type="entry name" value="HAMP_dom"/>
</dbReference>
<keyword evidence="16" id="KW-1185">Reference proteome</keyword>
<evidence type="ECO:0000256" key="7">
    <source>
        <dbReference type="ARBA" id="ARBA00022741"/>
    </source>
</evidence>
<evidence type="ECO:0000256" key="11">
    <source>
        <dbReference type="ARBA" id="ARBA00023012"/>
    </source>
</evidence>